<reference evidence="6 7" key="1">
    <citation type="journal article" date="2009" name="Nature">
        <title>The Sorghum bicolor genome and the diversification of grasses.</title>
        <authorList>
            <person name="Paterson A.H."/>
            <person name="Bowers J.E."/>
            <person name="Bruggmann R."/>
            <person name="Dubchak I."/>
            <person name="Grimwood J."/>
            <person name="Gundlach H."/>
            <person name="Haberer G."/>
            <person name="Hellsten U."/>
            <person name="Mitros T."/>
            <person name="Poliakov A."/>
            <person name="Schmutz J."/>
            <person name="Spannagl M."/>
            <person name="Tang H."/>
            <person name="Wang X."/>
            <person name="Wicker T."/>
            <person name="Bharti A.K."/>
            <person name="Chapman J."/>
            <person name="Feltus F.A."/>
            <person name="Gowik U."/>
            <person name="Grigoriev I.V."/>
            <person name="Lyons E."/>
            <person name="Maher C.A."/>
            <person name="Martis M."/>
            <person name="Narechania A."/>
            <person name="Otillar R.P."/>
            <person name="Penning B.W."/>
            <person name="Salamov A.A."/>
            <person name="Wang Y."/>
            <person name="Zhang L."/>
            <person name="Carpita N.C."/>
            <person name="Freeling M."/>
            <person name="Gingle A.R."/>
            <person name="Hash C.T."/>
            <person name="Keller B."/>
            <person name="Klein P."/>
            <person name="Kresovich S."/>
            <person name="McCann M.C."/>
            <person name="Ming R."/>
            <person name="Peterson D.G."/>
            <person name="Mehboob-ur-Rahman"/>
            <person name="Ware D."/>
            <person name="Westhoff P."/>
            <person name="Mayer K.F."/>
            <person name="Messing J."/>
            <person name="Rokhsar D.S."/>
        </authorList>
    </citation>
    <scope>NUCLEOTIDE SEQUENCE [LARGE SCALE GENOMIC DNA]</scope>
    <source>
        <strain evidence="7">cv. BTx623</strain>
    </source>
</reference>
<dbReference type="GO" id="GO:0004842">
    <property type="term" value="F:ubiquitin-protein transferase activity"/>
    <property type="evidence" value="ECO:0000318"/>
    <property type="project" value="GO_Central"/>
</dbReference>
<protein>
    <recommendedName>
        <fullName evidence="8">RING-type domain-containing protein</fullName>
    </recommendedName>
</protein>
<organism evidence="6 7">
    <name type="scientific">Sorghum bicolor</name>
    <name type="common">Sorghum</name>
    <name type="synonym">Sorghum vulgare</name>
    <dbReference type="NCBI Taxonomy" id="4558"/>
    <lineage>
        <taxon>Eukaryota</taxon>
        <taxon>Viridiplantae</taxon>
        <taxon>Streptophyta</taxon>
        <taxon>Embryophyta</taxon>
        <taxon>Tracheophyta</taxon>
        <taxon>Spermatophyta</taxon>
        <taxon>Magnoliopsida</taxon>
        <taxon>Liliopsida</taxon>
        <taxon>Poales</taxon>
        <taxon>Poaceae</taxon>
        <taxon>PACMAD clade</taxon>
        <taxon>Panicoideae</taxon>
        <taxon>Andropogonodae</taxon>
        <taxon>Andropogoneae</taxon>
        <taxon>Sorghinae</taxon>
        <taxon>Sorghum</taxon>
    </lineage>
</organism>
<dbReference type="Gramene" id="OQU81469">
    <property type="protein sequence ID" value="OQU81469"/>
    <property type="gene ID" value="SORBI_3006G062900"/>
</dbReference>
<dbReference type="InterPro" id="IPR013083">
    <property type="entry name" value="Znf_RING/FYVE/PHD"/>
</dbReference>
<dbReference type="Pfam" id="PF13920">
    <property type="entry name" value="zf-C3HC4_3"/>
    <property type="match status" value="1"/>
</dbReference>
<evidence type="ECO:0000313" key="7">
    <source>
        <dbReference type="Proteomes" id="UP000000768"/>
    </source>
</evidence>
<evidence type="ECO:0000256" key="4">
    <source>
        <dbReference type="SAM" id="Coils"/>
    </source>
</evidence>
<dbReference type="OMA" id="EYAGCAP"/>
<evidence type="ECO:0008006" key="8">
    <source>
        <dbReference type="Google" id="ProtNLM"/>
    </source>
</evidence>
<feature type="region of interest" description="Disordered" evidence="5">
    <location>
        <begin position="78"/>
        <end position="105"/>
    </location>
</feature>
<evidence type="ECO:0000313" key="6">
    <source>
        <dbReference type="EMBL" id="OQU81469.1"/>
    </source>
</evidence>
<evidence type="ECO:0000256" key="5">
    <source>
        <dbReference type="SAM" id="MobiDB-lite"/>
    </source>
</evidence>
<keyword evidence="1" id="KW-0479">Metal-binding</keyword>
<dbReference type="InParanoid" id="A0A1Z5RD04"/>
<keyword evidence="2" id="KW-0863">Zinc-finger</keyword>
<dbReference type="Proteomes" id="UP000000768">
    <property type="component" value="Chromosome 6"/>
</dbReference>
<dbReference type="OrthoDB" id="1711136at2759"/>
<name>A0A1Z5RD04_SORBI</name>
<dbReference type="eggNOG" id="KOG1100">
    <property type="taxonomic scope" value="Eukaryota"/>
</dbReference>
<keyword evidence="3" id="KW-0862">Zinc</keyword>
<evidence type="ECO:0000256" key="3">
    <source>
        <dbReference type="ARBA" id="ARBA00022833"/>
    </source>
</evidence>
<dbReference type="PANTHER" id="PTHR42647:SF17">
    <property type="entry name" value="RING-TYPE DOMAIN-CONTAINING PROTEIN"/>
    <property type="match status" value="1"/>
</dbReference>
<dbReference type="PANTHER" id="PTHR42647">
    <property type="entry name" value="SBP (S-RIBONUCLEASE BINDING PROTEIN) FAMILY PROTEIN"/>
    <property type="match status" value="1"/>
</dbReference>
<keyword evidence="4" id="KW-0175">Coiled coil</keyword>
<reference evidence="7" key="2">
    <citation type="journal article" date="2018" name="Plant J.">
        <title>The Sorghum bicolor reference genome: improved assembly, gene annotations, a transcriptome atlas, and signatures of genome organization.</title>
        <authorList>
            <person name="McCormick R.F."/>
            <person name="Truong S.K."/>
            <person name="Sreedasyam A."/>
            <person name="Jenkins J."/>
            <person name="Shu S."/>
            <person name="Sims D."/>
            <person name="Kennedy M."/>
            <person name="Amirebrahimi M."/>
            <person name="Weers B.D."/>
            <person name="McKinley B."/>
            <person name="Mattison A."/>
            <person name="Morishige D.T."/>
            <person name="Grimwood J."/>
            <person name="Schmutz J."/>
            <person name="Mullet J.E."/>
        </authorList>
    </citation>
    <scope>NUCLEOTIDE SEQUENCE [LARGE SCALE GENOMIC DNA]</scope>
    <source>
        <strain evidence="7">cv. BTx623</strain>
    </source>
</reference>
<accession>A0A1Z5RD04</accession>
<dbReference type="AlphaFoldDB" id="A0A1Z5RD04"/>
<proteinExistence type="predicted"/>
<dbReference type="GO" id="GO:0008270">
    <property type="term" value="F:zinc ion binding"/>
    <property type="evidence" value="ECO:0007669"/>
    <property type="project" value="UniProtKB-KW"/>
</dbReference>
<keyword evidence="7" id="KW-1185">Reference proteome</keyword>
<dbReference type="Gene3D" id="3.30.40.10">
    <property type="entry name" value="Zinc/RING finger domain, C3HC4 (zinc finger)"/>
    <property type="match status" value="1"/>
</dbReference>
<dbReference type="EMBL" id="CM000765">
    <property type="protein sequence ID" value="OQU81469.1"/>
    <property type="molecule type" value="Genomic_DNA"/>
</dbReference>
<feature type="coiled-coil region" evidence="4">
    <location>
        <begin position="175"/>
        <end position="209"/>
    </location>
</feature>
<sequence>MAVQARHLSHAFFHDPHAFGFRAMEDAAAAGSTVLLDDYGVRAPAAAPAGIGGTTTLRSDFPRGDLACDYALEPRKRPRVAPATFSEDQSSVVMRPPAPAVGDLQDRVLGSGAASSSGRLGNGASVSQPQGLLLSTLYHQDVDIDALVRLESERIRAGLEEARRRHARELVAAVERAASGRARAAEAELERALRRNAELEEKARQMGAECQAWMGVARSHEAVAAGLRATLDQMLRLQSPCACTAAAVSVNEGAAAEDAQSCCGFEAPAPDADADAASNEAAAASSSCSCKACGGGGACVLLLPCRHLCLCRSCEAAVDACPVCSAAKNASLHVLLC</sequence>
<dbReference type="STRING" id="4558.A0A1Z5RD04"/>
<evidence type="ECO:0000256" key="2">
    <source>
        <dbReference type="ARBA" id="ARBA00022771"/>
    </source>
</evidence>
<evidence type="ECO:0000256" key="1">
    <source>
        <dbReference type="ARBA" id="ARBA00022723"/>
    </source>
</evidence>
<gene>
    <name evidence="6" type="ORF">SORBI_3006G062900</name>
</gene>